<protein>
    <submittedName>
        <fullName evidence="3 5">NAD(P)-binding protein</fullName>
    </submittedName>
</protein>
<dbReference type="Gene3D" id="3.40.50.720">
    <property type="entry name" value="NAD(P)-binding Rossmann-like Domain"/>
    <property type="match status" value="1"/>
</dbReference>
<dbReference type="SUPFAM" id="SSF51735">
    <property type="entry name" value="NAD(P)-binding Rossmann-fold domains"/>
    <property type="match status" value="1"/>
</dbReference>
<sequence length="126" mass="12835">MAFPFPTFTTPFHSTAYPSISPTNPVLSAANKTILITGGGSGIEKAIAIAFAAAGARAVIILGRTVSTLISTAATASGHVTATRSFVADIRDADVLSNAVKSVREEFGGVDVFVANAGDLYMSTIA</sequence>
<dbReference type="EMBL" id="MU003701">
    <property type="protein sequence ID" value="KAF2809262.1"/>
    <property type="molecule type" value="Genomic_DNA"/>
</dbReference>
<accession>A0A6A6YK80</accession>
<evidence type="ECO:0000313" key="3">
    <source>
        <dbReference type="EMBL" id="KAF2809262.1"/>
    </source>
</evidence>
<name>A0A6A6YK80_9PEZI</name>
<evidence type="ECO:0000313" key="4">
    <source>
        <dbReference type="Proteomes" id="UP000504636"/>
    </source>
</evidence>
<dbReference type="AlphaFoldDB" id="A0A6A6YK80"/>
<dbReference type="PANTHER" id="PTHR44196">
    <property type="entry name" value="DEHYDROGENASE/REDUCTASE SDR FAMILY MEMBER 7B"/>
    <property type="match status" value="1"/>
</dbReference>
<dbReference type="InterPro" id="IPR002347">
    <property type="entry name" value="SDR_fam"/>
</dbReference>
<reference evidence="5" key="2">
    <citation type="submission" date="2020-04" db="EMBL/GenBank/DDBJ databases">
        <authorList>
            <consortium name="NCBI Genome Project"/>
        </authorList>
    </citation>
    <scope>NUCLEOTIDE SEQUENCE</scope>
    <source>
        <strain evidence="5">CBS 304.34</strain>
    </source>
</reference>
<comment type="similarity">
    <text evidence="1">Belongs to the short-chain dehydrogenases/reductases (SDR) family.</text>
</comment>
<reference evidence="3 5" key="1">
    <citation type="journal article" date="2020" name="Stud. Mycol.">
        <title>101 Dothideomycetes genomes: a test case for predicting lifestyles and emergence of pathogens.</title>
        <authorList>
            <person name="Haridas S."/>
            <person name="Albert R."/>
            <person name="Binder M."/>
            <person name="Bloem J."/>
            <person name="Labutti K."/>
            <person name="Salamov A."/>
            <person name="Andreopoulos B."/>
            <person name="Baker S."/>
            <person name="Barry K."/>
            <person name="Bills G."/>
            <person name="Bluhm B."/>
            <person name="Cannon C."/>
            <person name="Castanera R."/>
            <person name="Culley D."/>
            <person name="Daum C."/>
            <person name="Ezra D."/>
            <person name="Gonzalez J."/>
            <person name="Henrissat B."/>
            <person name="Kuo A."/>
            <person name="Liang C."/>
            <person name="Lipzen A."/>
            <person name="Lutzoni F."/>
            <person name="Magnuson J."/>
            <person name="Mondo S."/>
            <person name="Nolan M."/>
            <person name="Ohm R."/>
            <person name="Pangilinan J."/>
            <person name="Park H.-J."/>
            <person name="Ramirez L."/>
            <person name="Alfaro M."/>
            <person name="Sun H."/>
            <person name="Tritt A."/>
            <person name="Yoshinaga Y."/>
            <person name="Zwiers L.-H."/>
            <person name="Turgeon B."/>
            <person name="Goodwin S."/>
            <person name="Spatafora J."/>
            <person name="Crous P."/>
            <person name="Grigoriev I."/>
        </authorList>
    </citation>
    <scope>NUCLEOTIDE SEQUENCE</scope>
    <source>
        <strain evidence="3 5">CBS 304.34</strain>
    </source>
</reference>
<dbReference type="OrthoDB" id="1933717at2759"/>
<gene>
    <name evidence="3 5" type="ORF">BDZ99DRAFT_531247</name>
</gene>
<evidence type="ECO:0000256" key="1">
    <source>
        <dbReference type="ARBA" id="ARBA00006484"/>
    </source>
</evidence>
<dbReference type="Proteomes" id="UP000504636">
    <property type="component" value="Unplaced"/>
</dbReference>
<proteinExistence type="inferred from homology"/>
<reference evidence="5" key="3">
    <citation type="submission" date="2025-04" db="UniProtKB">
        <authorList>
            <consortium name="RefSeq"/>
        </authorList>
    </citation>
    <scope>IDENTIFICATION</scope>
    <source>
        <strain evidence="5">CBS 304.34</strain>
    </source>
</reference>
<evidence type="ECO:0000313" key="5">
    <source>
        <dbReference type="RefSeq" id="XP_033576226.1"/>
    </source>
</evidence>
<dbReference type="GeneID" id="54467338"/>
<keyword evidence="2" id="KW-0560">Oxidoreductase</keyword>
<dbReference type="PRINTS" id="PR00081">
    <property type="entry name" value="GDHRDH"/>
</dbReference>
<dbReference type="Pfam" id="PF00106">
    <property type="entry name" value="adh_short"/>
    <property type="match status" value="1"/>
</dbReference>
<dbReference type="GO" id="GO:0016020">
    <property type="term" value="C:membrane"/>
    <property type="evidence" value="ECO:0007669"/>
    <property type="project" value="TreeGrafter"/>
</dbReference>
<dbReference type="RefSeq" id="XP_033576226.1">
    <property type="nucleotide sequence ID" value="XM_033726445.1"/>
</dbReference>
<dbReference type="PANTHER" id="PTHR44196:SF1">
    <property type="entry name" value="DEHYDROGENASE_REDUCTASE SDR FAMILY MEMBER 7B"/>
    <property type="match status" value="1"/>
</dbReference>
<organism evidence="3">
    <name type="scientific">Mytilinidion resinicola</name>
    <dbReference type="NCBI Taxonomy" id="574789"/>
    <lineage>
        <taxon>Eukaryota</taxon>
        <taxon>Fungi</taxon>
        <taxon>Dikarya</taxon>
        <taxon>Ascomycota</taxon>
        <taxon>Pezizomycotina</taxon>
        <taxon>Dothideomycetes</taxon>
        <taxon>Pleosporomycetidae</taxon>
        <taxon>Mytilinidiales</taxon>
        <taxon>Mytilinidiaceae</taxon>
        <taxon>Mytilinidion</taxon>
    </lineage>
</organism>
<dbReference type="InterPro" id="IPR036291">
    <property type="entry name" value="NAD(P)-bd_dom_sf"/>
</dbReference>
<evidence type="ECO:0000256" key="2">
    <source>
        <dbReference type="ARBA" id="ARBA00023002"/>
    </source>
</evidence>
<keyword evidence="4" id="KW-1185">Reference proteome</keyword>
<dbReference type="GO" id="GO:0016491">
    <property type="term" value="F:oxidoreductase activity"/>
    <property type="evidence" value="ECO:0007669"/>
    <property type="project" value="UniProtKB-KW"/>
</dbReference>